<evidence type="ECO:0000313" key="8">
    <source>
        <dbReference type="EMBL" id="GBG67101.1"/>
    </source>
</evidence>
<sequence length="468" mass="52339">MAISIGKGMEAGAAALGVSEVVFRFLICFLASLPCSAGLRHVPGVVLRHAYAAIIGVVLVHFSFGLEGSVYVMSPVLFTYAVMRLTWKNAGLVTFAGAFGFLIYCHVSFMSGDRWKDGGMDFTGALMVMTLKVTSCAMSYQDGMQDKSNLYDSHARTALVKIPSLLEFMSYTYCCGNVLVGPVYDMKDYLAYIERREIWMEEAGHRIPSPYVPAAKSFVRALFCLMVYVWLTPLAPWSRLFDQGLLHGPSLRKWGYFYLVVFTSRWKYYFIWALAETACCLSGFGFSGWKRAKDGTRKPVWTRGKNVDIIAIETGRGGAASLPKYWNITVSSWLREYVYLRIVRKGMRAGFWPLLITQILSGLWHGLYPGYLLFFANTALMIAGSRVIHRWERLVSPKHGAVQLVLAALQNMYSILTINYAAFGFLLLSLKDTLTIYGEMHYIGTLVPVLVILIGIVTPSPRVSSKEA</sequence>
<feature type="transmembrane region" description="Helical" evidence="7">
    <location>
        <begin position="401"/>
        <end position="428"/>
    </location>
</feature>
<reference evidence="8 9" key="1">
    <citation type="journal article" date="2018" name="Cell">
        <title>The Chara Genome: Secondary Complexity and Implications for Plant Terrestrialization.</title>
        <authorList>
            <person name="Nishiyama T."/>
            <person name="Sakayama H."/>
            <person name="Vries J.D."/>
            <person name="Buschmann H."/>
            <person name="Saint-Marcoux D."/>
            <person name="Ullrich K.K."/>
            <person name="Haas F.B."/>
            <person name="Vanderstraeten L."/>
            <person name="Becker D."/>
            <person name="Lang D."/>
            <person name="Vosolsobe S."/>
            <person name="Rombauts S."/>
            <person name="Wilhelmsson P.K.I."/>
            <person name="Janitza P."/>
            <person name="Kern R."/>
            <person name="Heyl A."/>
            <person name="Rumpler F."/>
            <person name="Villalobos L.I.A.C."/>
            <person name="Clay J.M."/>
            <person name="Skokan R."/>
            <person name="Toyoda A."/>
            <person name="Suzuki Y."/>
            <person name="Kagoshima H."/>
            <person name="Schijlen E."/>
            <person name="Tajeshwar N."/>
            <person name="Catarino B."/>
            <person name="Hetherington A.J."/>
            <person name="Saltykova A."/>
            <person name="Bonnot C."/>
            <person name="Breuninger H."/>
            <person name="Symeonidi A."/>
            <person name="Radhakrishnan G.V."/>
            <person name="Van Nieuwerburgh F."/>
            <person name="Deforce D."/>
            <person name="Chang C."/>
            <person name="Karol K.G."/>
            <person name="Hedrich R."/>
            <person name="Ulvskov P."/>
            <person name="Glockner G."/>
            <person name="Delwiche C.F."/>
            <person name="Petrasek J."/>
            <person name="Van de Peer Y."/>
            <person name="Friml J."/>
            <person name="Beilby M."/>
            <person name="Dolan L."/>
            <person name="Kohara Y."/>
            <person name="Sugano S."/>
            <person name="Fujiyama A."/>
            <person name="Delaux P.-M."/>
            <person name="Quint M."/>
            <person name="TheiBen G."/>
            <person name="Hagemann M."/>
            <person name="Harholt J."/>
            <person name="Dunand C."/>
            <person name="Zachgo S."/>
            <person name="Langdale J."/>
            <person name="Maumus F."/>
            <person name="Straeten D.V.D."/>
            <person name="Gould S.B."/>
            <person name="Rensing S.A."/>
        </authorList>
    </citation>
    <scope>NUCLEOTIDE SEQUENCE [LARGE SCALE GENOMIC DNA]</scope>
    <source>
        <strain evidence="8 9">S276</strain>
    </source>
</reference>
<proteinExistence type="predicted"/>
<dbReference type="GO" id="GO:0008654">
    <property type="term" value="P:phospholipid biosynthetic process"/>
    <property type="evidence" value="ECO:0007669"/>
    <property type="project" value="TreeGrafter"/>
</dbReference>
<organism evidence="8 9">
    <name type="scientific">Chara braunii</name>
    <name type="common">Braun's stonewort</name>
    <dbReference type="NCBI Taxonomy" id="69332"/>
    <lineage>
        <taxon>Eukaryota</taxon>
        <taxon>Viridiplantae</taxon>
        <taxon>Streptophyta</taxon>
        <taxon>Charophyceae</taxon>
        <taxon>Charales</taxon>
        <taxon>Characeae</taxon>
        <taxon>Chara</taxon>
    </lineage>
</organism>
<evidence type="ECO:0000256" key="7">
    <source>
        <dbReference type="SAM" id="Phobius"/>
    </source>
</evidence>
<dbReference type="Pfam" id="PF03062">
    <property type="entry name" value="MBOAT"/>
    <property type="match status" value="1"/>
</dbReference>
<dbReference type="GO" id="GO:0019432">
    <property type="term" value="P:triglyceride biosynthetic process"/>
    <property type="evidence" value="ECO:0007669"/>
    <property type="project" value="TreeGrafter"/>
</dbReference>
<comment type="subcellular location">
    <subcellularLocation>
        <location evidence="1">Membrane</location>
        <topology evidence="1">Multi-pass membrane protein</topology>
    </subcellularLocation>
</comment>
<dbReference type="OrthoDB" id="286734at2759"/>
<evidence type="ECO:0000256" key="5">
    <source>
        <dbReference type="ARBA" id="ARBA00023136"/>
    </source>
</evidence>
<dbReference type="GO" id="GO:0016746">
    <property type="term" value="F:acyltransferase activity"/>
    <property type="evidence" value="ECO:0007669"/>
    <property type="project" value="UniProtKB-KW"/>
</dbReference>
<dbReference type="GO" id="GO:0005783">
    <property type="term" value="C:endoplasmic reticulum"/>
    <property type="evidence" value="ECO:0007669"/>
    <property type="project" value="TreeGrafter"/>
</dbReference>
<feature type="transmembrane region" description="Helical" evidence="7">
    <location>
        <begin position="349"/>
        <end position="365"/>
    </location>
</feature>
<feature type="transmembrane region" description="Helical" evidence="7">
    <location>
        <begin position="269"/>
        <end position="289"/>
    </location>
</feature>
<dbReference type="InterPro" id="IPR049941">
    <property type="entry name" value="LPLAT_7/PORCN-like"/>
</dbReference>
<evidence type="ECO:0000256" key="3">
    <source>
        <dbReference type="ARBA" id="ARBA00022692"/>
    </source>
</evidence>
<dbReference type="InterPro" id="IPR004299">
    <property type="entry name" value="MBOAT_fam"/>
</dbReference>
<evidence type="ECO:0000256" key="2">
    <source>
        <dbReference type="ARBA" id="ARBA00022679"/>
    </source>
</evidence>
<feature type="transmembrane region" description="Helical" evidence="7">
    <location>
        <begin position="21"/>
        <end position="39"/>
    </location>
</feature>
<keyword evidence="2" id="KW-0808">Transferase</keyword>
<dbReference type="PANTHER" id="PTHR13906:SF4">
    <property type="entry name" value="LYSOPHOSPHOLIPID ACYLTRANSFERASE 6"/>
    <property type="match status" value="1"/>
</dbReference>
<accession>A0A388KAQ0</accession>
<keyword evidence="4 7" id="KW-1133">Transmembrane helix</keyword>
<dbReference type="Proteomes" id="UP000265515">
    <property type="component" value="Unassembled WGS sequence"/>
</dbReference>
<gene>
    <name evidence="8" type="ORF">CBR_g78882</name>
</gene>
<evidence type="ECO:0000256" key="1">
    <source>
        <dbReference type="ARBA" id="ARBA00004141"/>
    </source>
</evidence>
<keyword evidence="3 7" id="KW-0812">Transmembrane</keyword>
<evidence type="ECO:0000256" key="6">
    <source>
        <dbReference type="ARBA" id="ARBA00023315"/>
    </source>
</evidence>
<comment type="caution">
    <text evidence="8">The sequence shown here is derived from an EMBL/GenBank/DDBJ whole genome shotgun (WGS) entry which is preliminary data.</text>
</comment>
<evidence type="ECO:0000256" key="4">
    <source>
        <dbReference type="ARBA" id="ARBA00022989"/>
    </source>
</evidence>
<feature type="transmembrane region" description="Helical" evidence="7">
    <location>
        <begin position="90"/>
        <end position="110"/>
    </location>
</feature>
<dbReference type="GO" id="GO:0016020">
    <property type="term" value="C:membrane"/>
    <property type="evidence" value="ECO:0007669"/>
    <property type="project" value="UniProtKB-SubCell"/>
</dbReference>
<dbReference type="EMBL" id="BFEA01000082">
    <property type="protein sequence ID" value="GBG67101.1"/>
    <property type="molecule type" value="Genomic_DNA"/>
</dbReference>
<name>A0A388KAQ0_CHABU</name>
<dbReference type="AlphaFoldDB" id="A0A388KAQ0"/>
<feature type="transmembrane region" description="Helical" evidence="7">
    <location>
        <begin position="122"/>
        <end position="140"/>
    </location>
</feature>
<dbReference type="Gramene" id="GBG67101">
    <property type="protein sequence ID" value="GBG67101"/>
    <property type="gene ID" value="CBR_g78882"/>
</dbReference>
<dbReference type="PANTHER" id="PTHR13906">
    <property type="entry name" value="PORCUPINE"/>
    <property type="match status" value="1"/>
</dbReference>
<evidence type="ECO:0000313" key="9">
    <source>
        <dbReference type="Proteomes" id="UP000265515"/>
    </source>
</evidence>
<feature type="transmembrane region" description="Helical" evidence="7">
    <location>
        <begin position="51"/>
        <end position="78"/>
    </location>
</feature>
<keyword evidence="6" id="KW-0012">Acyltransferase</keyword>
<keyword evidence="9" id="KW-1185">Reference proteome</keyword>
<protein>
    <submittedName>
        <fullName evidence="8">Uncharacterized protein</fullName>
    </submittedName>
</protein>
<dbReference type="GO" id="GO:0030258">
    <property type="term" value="P:lipid modification"/>
    <property type="evidence" value="ECO:0007669"/>
    <property type="project" value="TreeGrafter"/>
</dbReference>
<dbReference type="OMA" id="WHGTRPG"/>
<feature type="transmembrane region" description="Helical" evidence="7">
    <location>
        <begin position="440"/>
        <end position="458"/>
    </location>
</feature>
<feature type="transmembrane region" description="Helical" evidence="7">
    <location>
        <begin position="218"/>
        <end position="237"/>
    </location>
</feature>
<keyword evidence="5 7" id="KW-0472">Membrane</keyword>
<dbReference type="STRING" id="69332.A0A388KAQ0"/>